<dbReference type="InterPro" id="IPR035439">
    <property type="entry name" value="UPF0145_dom_sf"/>
</dbReference>
<comment type="caution">
    <text evidence="3">The sequence shown here is derived from an EMBL/GenBank/DDBJ whole genome shotgun (WGS) entry which is preliminary data.</text>
</comment>
<evidence type="ECO:0000256" key="2">
    <source>
        <dbReference type="HAMAP-Rule" id="MF_00338"/>
    </source>
</evidence>
<sequence length="104" mass="11090">MLMVTTNEIPGREITLVKGLVQGSTVQSKHVGRDIGAGLKTLVGGEIQGYSDLMKEARDIAVNRLIKEAEELDANAIVGMRFQTSQVMNSAAEVIAYGTAVVVD</sequence>
<dbReference type="SUPFAM" id="SSF117782">
    <property type="entry name" value="YbjQ-like"/>
    <property type="match status" value="1"/>
</dbReference>
<dbReference type="EMBL" id="JAGIKX010000020">
    <property type="protein sequence ID" value="MBP2258143.1"/>
    <property type="molecule type" value="Genomic_DNA"/>
</dbReference>
<comment type="similarity">
    <text evidence="1 2">Belongs to the UPF0145 family.</text>
</comment>
<dbReference type="RefSeq" id="WP_029267817.1">
    <property type="nucleotide sequence ID" value="NZ_JAGIKX010000020.1"/>
</dbReference>
<dbReference type="InterPro" id="IPR002765">
    <property type="entry name" value="UPF0145_YbjQ-like"/>
</dbReference>
<dbReference type="PANTHER" id="PTHR34068">
    <property type="entry name" value="UPF0145 PROTEIN YBJQ"/>
    <property type="match status" value="1"/>
</dbReference>
<accession>A0ABS4S9F5</accession>
<gene>
    <name evidence="3" type="ORF">J2Z81_002114</name>
</gene>
<dbReference type="Gene3D" id="3.30.110.70">
    <property type="entry name" value="Hypothetical protein apc22750. Chain B"/>
    <property type="match status" value="1"/>
</dbReference>
<evidence type="ECO:0000256" key="1">
    <source>
        <dbReference type="ARBA" id="ARBA00010751"/>
    </source>
</evidence>
<organism evidence="3 4">
    <name type="scientific">Virgibacillus alimentarius</name>
    <dbReference type="NCBI Taxonomy" id="698769"/>
    <lineage>
        <taxon>Bacteria</taxon>
        <taxon>Bacillati</taxon>
        <taxon>Bacillota</taxon>
        <taxon>Bacilli</taxon>
        <taxon>Bacillales</taxon>
        <taxon>Bacillaceae</taxon>
        <taxon>Virgibacillus</taxon>
    </lineage>
</organism>
<dbReference type="HAMAP" id="MF_00338">
    <property type="entry name" value="UPF0145"/>
    <property type="match status" value="1"/>
</dbReference>
<reference evidence="3 4" key="1">
    <citation type="submission" date="2021-03" db="EMBL/GenBank/DDBJ databases">
        <title>Genomic Encyclopedia of Type Strains, Phase IV (KMG-IV): sequencing the most valuable type-strain genomes for metagenomic binning, comparative biology and taxonomic classification.</title>
        <authorList>
            <person name="Goeker M."/>
        </authorList>
    </citation>
    <scope>NUCLEOTIDE SEQUENCE [LARGE SCALE GENOMIC DNA]</scope>
    <source>
        <strain evidence="3 4">DSM 25790</strain>
    </source>
</reference>
<proteinExistence type="inferred from homology"/>
<dbReference type="PANTHER" id="PTHR34068:SF2">
    <property type="entry name" value="UPF0145 PROTEIN SCO3412"/>
    <property type="match status" value="1"/>
</dbReference>
<evidence type="ECO:0000313" key="3">
    <source>
        <dbReference type="EMBL" id="MBP2258143.1"/>
    </source>
</evidence>
<protein>
    <recommendedName>
        <fullName evidence="2">UPF0145 protein J2Z81_002114</fullName>
    </recommendedName>
</protein>
<name>A0ABS4S9F5_9BACI</name>
<dbReference type="Proteomes" id="UP001519294">
    <property type="component" value="Unassembled WGS sequence"/>
</dbReference>
<keyword evidence="4" id="KW-1185">Reference proteome</keyword>
<evidence type="ECO:0000313" key="4">
    <source>
        <dbReference type="Proteomes" id="UP001519294"/>
    </source>
</evidence>
<dbReference type="Pfam" id="PF01906">
    <property type="entry name" value="YbjQ_1"/>
    <property type="match status" value="1"/>
</dbReference>